<feature type="transmembrane region" description="Helical" evidence="6">
    <location>
        <begin position="555"/>
        <end position="577"/>
    </location>
</feature>
<proteinExistence type="evidence at transcript level"/>
<accession>A0A0H3YF83</accession>
<dbReference type="GO" id="GO:0005886">
    <property type="term" value="C:plasma membrane"/>
    <property type="evidence" value="ECO:0007669"/>
    <property type="project" value="TreeGrafter"/>
</dbReference>
<name>A0A0H3YF83_SCHMD</name>
<dbReference type="PANTHER" id="PTHR10283">
    <property type="entry name" value="SOLUTE CARRIER FAMILY 13 MEMBER"/>
    <property type="match status" value="1"/>
</dbReference>
<protein>
    <submittedName>
        <fullName evidence="7">Slc13a-3</fullName>
    </submittedName>
</protein>
<feature type="transmembrane region" description="Helical" evidence="6">
    <location>
        <begin position="468"/>
        <end position="495"/>
    </location>
</feature>
<dbReference type="GO" id="GO:0005310">
    <property type="term" value="F:dicarboxylic acid transmembrane transporter activity"/>
    <property type="evidence" value="ECO:0007669"/>
    <property type="project" value="UniProtKB-ARBA"/>
</dbReference>
<sequence length="580" mass="64759">MKTSIKIVCFILIPIICLPIALVHRTPGFLCLYQLVVLAAFWALDVLPYGVTSLLPILLAPLMSIDTSQNISETFSSDALILCLGRLILACAFQKHQIHRRFGLFLLTKFGPQPRMIMLSCMIPCYILTMFISNTATAPIMLEFVLEVLNEYGKIEEGRELNDEAEQNFTHYGSTDISPILSQKNYGDFNSQLTMNEDYPSMTNVIEVSKIFSERKFSTSISTRSILEKKFKRFSLALSLGTGYAASSGAIATLVAAGPNLVAFGVVDKQFNGILNYGNFIAIGLPLSIITFLLTWVWVGTVNIGPREFFACRKNSSKEDIFLERIKDLLKDLGRITFAEISCIGLTGFVIIMWILRKVGTIGWGCAFQKNATAGHCGEMYVSDATPMVLVVILLYIWPTRWDFWRNDSSRDSSNDRLLTWDYTNRNLPWAIIFLLGTGLAITEICNKSQFTQSVSYELTDRLKNSSPFAIILLAATLGCVTTEFLSSTTILPILVSIFIKLEIKHQDGLNHFNYFFPLTFCSSFAFCLPAATTPNIAIFNRGLASTKEMIKTGLLMDIVFLLLVSCYTYGVVGHIIKTD</sequence>
<feature type="transmembrane region" description="Helical" evidence="6">
    <location>
        <begin position="515"/>
        <end position="534"/>
    </location>
</feature>
<keyword evidence="3 6" id="KW-0812">Transmembrane</keyword>
<evidence type="ECO:0000256" key="3">
    <source>
        <dbReference type="ARBA" id="ARBA00022692"/>
    </source>
</evidence>
<evidence type="ECO:0000256" key="4">
    <source>
        <dbReference type="ARBA" id="ARBA00022989"/>
    </source>
</evidence>
<reference evidence="7" key="1">
    <citation type="journal article" date="2015" name="Elife">
        <title>Stem cells and fluid flow drive cyst formation in an invertebrate excretory organ.</title>
        <authorList>
            <person name="Thi-Kim Vu H."/>
            <person name="Rink J.C."/>
            <person name="McKinney S.A."/>
            <person name="McClain M."/>
            <person name="Lakshmanaperumal N."/>
            <person name="Alexander R."/>
            <person name="Sanchez Alvarado A."/>
        </authorList>
    </citation>
    <scope>NUCLEOTIDE SEQUENCE</scope>
</reference>
<evidence type="ECO:0000256" key="1">
    <source>
        <dbReference type="ARBA" id="ARBA00004141"/>
    </source>
</evidence>
<feature type="transmembrane region" description="Helical" evidence="6">
    <location>
        <begin position="234"/>
        <end position="257"/>
    </location>
</feature>
<evidence type="ECO:0000256" key="5">
    <source>
        <dbReference type="ARBA" id="ARBA00023136"/>
    </source>
</evidence>
<organism evidence="7">
    <name type="scientific">Schmidtea mediterranea</name>
    <name type="common">Freshwater planarian flatworm</name>
    <dbReference type="NCBI Taxonomy" id="79327"/>
    <lineage>
        <taxon>Eukaryota</taxon>
        <taxon>Metazoa</taxon>
        <taxon>Spiralia</taxon>
        <taxon>Lophotrochozoa</taxon>
        <taxon>Platyhelminthes</taxon>
        <taxon>Rhabditophora</taxon>
        <taxon>Seriata</taxon>
        <taxon>Tricladida</taxon>
        <taxon>Continenticola</taxon>
        <taxon>Geoplanoidea</taxon>
        <taxon>Dugesiidae</taxon>
        <taxon>Schmidtea</taxon>
    </lineage>
</organism>
<dbReference type="PANTHER" id="PTHR10283:SF82">
    <property type="entry name" value="SOLUTE CARRIER FAMILY 13 MEMBER 2"/>
    <property type="match status" value="1"/>
</dbReference>
<dbReference type="Pfam" id="PF00939">
    <property type="entry name" value="Na_sulph_symp"/>
    <property type="match status" value="1"/>
</dbReference>
<comment type="similarity">
    <text evidence="2">Belongs to the SLC13A/DASS transporter (TC 2.A.47) family. NADC subfamily.</text>
</comment>
<feature type="transmembrane region" description="Helical" evidence="6">
    <location>
        <begin position="277"/>
        <end position="299"/>
    </location>
</feature>
<dbReference type="InterPro" id="IPR001898">
    <property type="entry name" value="SLC13A/DASS"/>
</dbReference>
<evidence type="ECO:0000313" key="7">
    <source>
        <dbReference type="EMBL" id="AKN21482.1"/>
    </source>
</evidence>
<gene>
    <name evidence="7" type="primary">slc13a-3</name>
</gene>
<feature type="transmembrane region" description="Helical" evidence="6">
    <location>
        <begin position="336"/>
        <end position="356"/>
    </location>
</feature>
<evidence type="ECO:0000256" key="6">
    <source>
        <dbReference type="SAM" id="Phobius"/>
    </source>
</evidence>
<dbReference type="OrthoDB" id="10260443at2759"/>
<dbReference type="EMBL" id="KT163532">
    <property type="protein sequence ID" value="AKN21482.1"/>
    <property type="molecule type" value="mRNA"/>
</dbReference>
<dbReference type="AlphaFoldDB" id="A0A0H3YF83"/>
<comment type="subcellular location">
    <subcellularLocation>
        <location evidence="1">Membrane</location>
        <topology evidence="1">Multi-pass membrane protein</topology>
    </subcellularLocation>
</comment>
<feature type="transmembrane region" description="Helical" evidence="6">
    <location>
        <begin position="428"/>
        <end position="447"/>
    </location>
</feature>
<dbReference type="GO" id="GO:0015556">
    <property type="term" value="F:C4-dicarboxylate transmembrane transporter activity"/>
    <property type="evidence" value="ECO:0007669"/>
    <property type="project" value="UniProtKB-ARBA"/>
</dbReference>
<evidence type="ECO:0000256" key="2">
    <source>
        <dbReference type="ARBA" id="ARBA00006772"/>
    </source>
</evidence>
<keyword evidence="4 6" id="KW-1133">Transmembrane helix</keyword>
<keyword evidence="5 6" id="KW-0472">Membrane</keyword>
<feature type="transmembrane region" description="Helical" evidence="6">
    <location>
        <begin position="35"/>
        <end position="59"/>
    </location>
</feature>